<evidence type="ECO:0000256" key="5">
    <source>
        <dbReference type="ARBA" id="ARBA00022801"/>
    </source>
</evidence>
<protein>
    <submittedName>
        <fullName evidence="12">DNA (Cytosine-5-)-methyltransferase dmt5</fullName>
    </submittedName>
</protein>
<evidence type="ECO:0000259" key="11">
    <source>
        <dbReference type="PROSITE" id="PS51194"/>
    </source>
</evidence>
<feature type="domain" description="Chromo" evidence="10">
    <location>
        <begin position="84"/>
        <end position="147"/>
    </location>
</feature>
<dbReference type="CDD" id="cd18793">
    <property type="entry name" value="SF2_C_SNF"/>
    <property type="match status" value="1"/>
</dbReference>
<keyword evidence="6" id="KW-0067">ATP-binding</keyword>
<dbReference type="SMART" id="SM00298">
    <property type="entry name" value="CHROMO"/>
    <property type="match status" value="1"/>
</dbReference>
<dbReference type="SUPFAM" id="SSF53335">
    <property type="entry name" value="S-adenosyl-L-methionine-dependent methyltransferases"/>
    <property type="match status" value="1"/>
</dbReference>
<dbReference type="Pfam" id="PF00145">
    <property type="entry name" value="DNA_methylase"/>
    <property type="match status" value="1"/>
</dbReference>
<dbReference type="PANTHER" id="PTHR45626">
    <property type="entry name" value="TRANSCRIPTION TERMINATION FACTOR 2-RELATED"/>
    <property type="match status" value="1"/>
</dbReference>
<evidence type="ECO:0000256" key="2">
    <source>
        <dbReference type="ARBA" id="ARBA00022679"/>
    </source>
</evidence>
<dbReference type="SMART" id="SM00487">
    <property type="entry name" value="DEXDc"/>
    <property type="match status" value="1"/>
</dbReference>
<dbReference type="InterPro" id="IPR027417">
    <property type="entry name" value="P-loop_NTPase"/>
</dbReference>
<dbReference type="PANTHER" id="PTHR45626:SF26">
    <property type="entry name" value="FAMILY HELICASE, PUTATIVE (AFU_ORTHOLOGUE AFUA_2G09120)-RELATED"/>
    <property type="match status" value="1"/>
</dbReference>
<gene>
    <name evidence="12" type="primary">DMT5</name>
    <name evidence="12" type="ORF">Q8F55_006475</name>
</gene>
<feature type="region of interest" description="Disordered" evidence="9">
    <location>
        <begin position="23"/>
        <end position="82"/>
    </location>
</feature>
<keyword evidence="13" id="KW-1185">Reference proteome</keyword>
<feature type="region of interest" description="Disordered" evidence="9">
    <location>
        <begin position="124"/>
        <end position="285"/>
    </location>
</feature>
<dbReference type="PROSITE" id="PS50013">
    <property type="entry name" value="CHROMO_2"/>
    <property type="match status" value="1"/>
</dbReference>
<reference evidence="12 13" key="1">
    <citation type="submission" date="2023-08" db="EMBL/GenBank/DDBJ databases">
        <title>Annotated Genome Sequence of Vanrija albida AlHP1.</title>
        <authorList>
            <person name="Herzog R."/>
        </authorList>
    </citation>
    <scope>NUCLEOTIDE SEQUENCE [LARGE SCALE GENOMIC DNA]</scope>
    <source>
        <strain evidence="12 13">AlHP1</strain>
    </source>
</reference>
<dbReference type="InterPro" id="IPR000330">
    <property type="entry name" value="SNF2_N"/>
</dbReference>
<dbReference type="Gene3D" id="3.40.50.150">
    <property type="entry name" value="Vaccinia Virus protein VP39"/>
    <property type="match status" value="1"/>
</dbReference>
<dbReference type="InterPro" id="IPR000953">
    <property type="entry name" value="Chromo/chromo_shadow_dom"/>
</dbReference>
<feature type="compositionally biased region" description="Low complexity" evidence="9">
    <location>
        <begin position="59"/>
        <end position="73"/>
    </location>
</feature>
<evidence type="ECO:0000313" key="12">
    <source>
        <dbReference type="EMBL" id="KAL1407062.1"/>
    </source>
</evidence>
<sequence length="2325" mass="257400">MAGDRGTARRAAAVSVSYVDLTFESDNDEAETHRPLQTSQKHNRTKKVKPISVAHTLLTTQSPSPQEDSSSSEGEAPGLGEEEYEVEYIVDSRFRSYGGKPVFEYLIHWQGYPISERSWTLGSQLDEDDPPVLEFHKKYPKKPRRNQRTVLDLLRSGPAPAARSKAAAPKATSSKDTKATVKDTKATVKDTKATGKVPTIQAAKPRSLGKENQRVPAKRARSVSDDDFKADDGSESEPEASDVDDAPSEPATPSEDEVDERPVKSARKTHGGWGAGPKAPKKPQVTLHNFRTNVAPLQMSVDLKTAAKQSAEDLPPINDVEAMFENLNSRLPAIEKIATRLNGRKLRVATMCSGTESPLLALNMLAKAAKTQSDISLEFDHVFSCEIEPFKQAYIERNFAPPILFRDVTELGSDKAHTAYGSLVDVPGNVDILIAGTSCVDYSGLNNEKQGIDANGESGRTFRGMIQWVQKHQPPIVILENVCSAPWDRVVEYFAEIDYDAQYTRLDTKEFYIPHTRTRVYLFATPVQAGNKQHLAQKWATTVRDLRRPWSSSFEAFLLPPDDVNIHRTRLDVTAARFAKDGTQRKATDWGRCESRHARARQEEGLGVLRPLTSWQEAGVCKGLDWTWNDWLLGQTERVVDLLEISTLRMAKDGIDAGFKACIWNVSQNVDRQTGSSKTALAPCLTPNMIPWVTNRGGPVTGREALALQGIPVSELLLTSENEDQLADLAGNAMTTTVVGASMLAALYVAAHTLPEGDDAMTEAHLAAVERERETIAAASRIVGEDSLVRRGLDLAKVAKTPLAEILDLAERSSRHCACEGQSGTAPAPVQICEACGYRSCQTCGGRPEHVYAPYEDVRVEPSHFEKQFKNMLPMRVTFSGLTADVLDAAKRQAEKDGKGQVKSSDWTKWSQAVLDATHHAEFRFRYLKRQNIWTAVYESPSASLDLWLQSPTPEWRLTIKPPAEEPANSRLRQLLLQPAARMRLSNKSVGLLHGAWELCVPSDQTFDVEIGHAGEMVPSWQASLGLQDGLQDTWRWSKYKITVPEATDRVLDRPLSGVYSLLPQCGQAMSSLHVKEEADDGQPRMYFFFDPSRSGEAADDRFVFSTNIERLDYNVERDIVASVDRKWRETVQTKSDKKRVAVHVRGGWVQCPETRLVAIGDKSIATKTGHGHGATVSIPPSAQAVSSSAQDCQHATAILSASVPLDPSHSEPMWPSDTWGEVDLQHNGNTTFSNLAWITERLPSLKGFSSWTQLPDVEIAGAACSQCAPRPPTIHWIKQAGKPNKNGHKTKSTIFPFEDRKQAGRYEHALKNRPAPFVLQLRLDDSLGTFRIGLNIMSLAHRALSRLPKSKAKGAIHLSWRLTTGLTADVPEPPRVFVLPSNKRDPQHAQPSGFLLPLRKEQLRSLWWMISQERAEGKTHTFVEEEISEAQLPALGWRGEGKAERPVMVRGGVIADQVGYGKTIISLALIAETMGQKAPEASPPGLIDSKATLIVVPGHLSKQWPSEIARFTGSLFKTIVLQTVKDLQQTTIADFKAADVIVVASELFESEVYWQRFEYLSAQPDGWLGDKNGGRFFADQLDAAMLTLNEQVQSLQEGGTQAALECRAALHKRAINEAESKKDELKAANFGKRLKGAAYRDKYDADTHVNKKAKASSSKASPEDDDGNAEDSELLMAKPTFRPSSGAESLSGPAAAKNFNRLACPVLHMFRFRRVIADEFTYLEKRGLASLFRLSSSCKWVLSGTPPVNDFPAVRSLASFMGIHLGVEDDSEGSAQLQKARAKEQTAAEKFHAFREVHSASWHRRRDDLAQEFLDIFVRQNIAEIEDIPTLEHIHNFRLPASEGAVYLELEHHLQALEMQARKETKFKNVSQGDRNARLEEALADSRTAEEALLKRCCHFTLDLSDKKHDAKTAIEACDHIASARRKQLEGCEEDLRKSINIGVGLNAAIRKRGGFTKEDQQPFRDWVQFSFDETKHQGDAEAAQRLVEVLRRCNFTSTSIPSEPADVKAAKVDAKPLQDVKWDLREHTHLLRRLSKELVARVRSLRFFDVVRKLQRNGADARKVLASSACGHQPSAGSDLEMAVLSCCGHVACYTCMVEAANSQRCVKGNDCHAAVRHTNIVKVSSLGIEGELHSGRYGAKLELLVKLINSIPRRERVLVFLQWDDLATKVSDALNAGGIKHVSLAGGGVKARANKLDAFQSSDVDTNRVLLLKINDASAAGSNLTTANHAIFIGPLFTNTLLNYRAVETQAIGRIRRFGQSRTVHVHRLLALDTIDVSIYQTRLAEQQAKADYVEIPQTMYDPVRPEGQDEKETKRGRRSGA</sequence>
<keyword evidence="7" id="KW-0539">Nucleus</keyword>
<evidence type="ECO:0000259" key="10">
    <source>
        <dbReference type="PROSITE" id="PS50013"/>
    </source>
</evidence>
<dbReference type="GeneID" id="95987518"/>
<keyword evidence="4" id="KW-0547">Nucleotide-binding</keyword>
<dbReference type="Pfam" id="PF00176">
    <property type="entry name" value="SNF2-rel_dom"/>
    <property type="match status" value="1"/>
</dbReference>
<dbReference type="Gene3D" id="2.40.50.40">
    <property type="match status" value="1"/>
</dbReference>
<dbReference type="PROSITE" id="PS51194">
    <property type="entry name" value="HELICASE_CTER"/>
    <property type="match status" value="1"/>
</dbReference>
<feature type="region of interest" description="Disordered" evidence="9">
    <location>
        <begin position="2300"/>
        <end position="2325"/>
    </location>
</feature>
<evidence type="ECO:0000256" key="9">
    <source>
        <dbReference type="SAM" id="MobiDB-lite"/>
    </source>
</evidence>
<dbReference type="Gene3D" id="3.40.50.300">
    <property type="entry name" value="P-loop containing nucleotide triphosphate hydrolases"/>
    <property type="match status" value="1"/>
</dbReference>
<feature type="coiled-coil region" evidence="8">
    <location>
        <begin position="1579"/>
        <end position="1629"/>
    </location>
</feature>
<dbReference type="SUPFAM" id="SSF54160">
    <property type="entry name" value="Chromo domain-like"/>
    <property type="match status" value="1"/>
</dbReference>
<evidence type="ECO:0000313" key="13">
    <source>
        <dbReference type="Proteomes" id="UP001565368"/>
    </source>
</evidence>
<keyword evidence="2" id="KW-0808">Transferase</keyword>
<dbReference type="Gene3D" id="3.40.50.10810">
    <property type="entry name" value="Tandem AAA-ATPase domain"/>
    <property type="match status" value="1"/>
</dbReference>
<dbReference type="InterPro" id="IPR050628">
    <property type="entry name" value="SNF2_RAD54_helicase_TF"/>
</dbReference>
<feature type="compositionally biased region" description="Low complexity" evidence="9">
    <location>
        <begin position="158"/>
        <end position="172"/>
    </location>
</feature>
<dbReference type="InterPro" id="IPR014001">
    <property type="entry name" value="Helicase_ATP-bd"/>
</dbReference>
<dbReference type="RefSeq" id="XP_069207006.1">
    <property type="nucleotide sequence ID" value="XM_069354935.1"/>
</dbReference>
<feature type="compositionally biased region" description="Basic and acidic residues" evidence="9">
    <location>
        <begin position="2307"/>
        <end position="2317"/>
    </location>
</feature>
<evidence type="ECO:0000256" key="1">
    <source>
        <dbReference type="ARBA" id="ARBA00022603"/>
    </source>
</evidence>
<dbReference type="Pfam" id="PF00271">
    <property type="entry name" value="Helicase_C"/>
    <property type="match status" value="1"/>
</dbReference>
<dbReference type="InterPro" id="IPR023780">
    <property type="entry name" value="Chromo_domain"/>
</dbReference>
<comment type="caution">
    <text evidence="12">The sequence shown here is derived from an EMBL/GenBank/DDBJ whole genome shotgun (WGS) entry which is preliminary data.</text>
</comment>
<keyword evidence="3" id="KW-0677">Repeat</keyword>
<name>A0ABR3PY21_9TREE</name>
<dbReference type="InterPro" id="IPR049730">
    <property type="entry name" value="SNF2/RAD54-like_C"/>
</dbReference>
<dbReference type="Proteomes" id="UP001565368">
    <property type="component" value="Unassembled WGS sequence"/>
</dbReference>
<proteinExistence type="predicted"/>
<accession>A0ABR3PY21</accession>
<feature type="compositionally biased region" description="Basic and acidic residues" evidence="9">
    <location>
        <begin position="173"/>
        <end position="193"/>
    </location>
</feature>
<dbReference type="SUPFAM" id="SSF52540">
    <property type="entry name" value="P-loop containing nucleoside triphosphate hydrolases"/>
    <property type="match status" value="2"/>
</dbReference>
<feature type="compositionally biased region" description="Basic and acidic residues" evidence="9">
    <location>
        <begin position="222"/>
        <end position="232"/>
    </location>
</feature>
<feature type="compositionally biased region" description="Acidic residues" evidence="9">
    <location>
        <begin position="233"/>
        <end position="247"/>
    </location>
</feature>
<keyword evidence="8" id="KW-0175">Coiled coil</keyword>
<dbReference type="InterPro" id="IPR016197">
    <property type="entry name" value="Chromo-like_dom_sf"/>
</dbReference>
<feature type="compositionally biased region" description="Basic residues" evidence="9">
    <location>
        <begin position="138"/>
        <end position="147"/>
    </location>
</feature>
<evidence type="ECO:0000256" key="6">
    <source>
        <dbReference type="ARBA" id="ARBA00022840"/>
    </source>
</evidence>
<dbReference type="InterPro" id="IPR038718">
    <property type="entry name" value="SNF2-like_sf"/>
</dbReference>
<feature type="domain" description="Helicase C-terminal" evidence="11">
    <location>
        <begin position="2146"/>
        <end position="2307"/>
    </location>
</feature>
<evidence type="ECO:0000256" key="3">
    <source>
        <dbReference type="ARBA" id="ARBA00022737"/>
    </source>
</evidence>
<feature type="region of interest" description="Disordered" evidence="9">
    <location>
        <begin position="1651"/>
        <end position="1671"/>
    </location>
</feature>
<evidence type="ECO:0000256" key="4">
    <source>
        <dbReference type="ARBA" id="ARBA00022741"/>
    </source>
</evidence>
<evidence type="ECO:0000256" key="8">
    <source>
        <dbReference type="SAM" id="Coils"/>
    </source>
</evidence>
<dbReference type="InterPro" id="IPR001650">
    <property type="entry name" value="Helicase_C-like"/>
</dbReference>
<organism evidence="12 13">
    <name type="scientific">Vanrija albida</name>
    <dbReference type="NCBI Taxonomy" id="181172"/>
    <lineage>
        <taxon>Eukaryota</taxon>
        <taxon>Fungi</taxon>
        <taxon>Dikarya</taxon>
        <taxon>Basidiomycota</taxon>
        <taxon>Agaricomycotina</taxon>
        <taxon>Tremellomycetes</taxon>
        <taxon>Trichosporonales</taxon>
        <taxon>Trichosporonaceae</taxon>
        <taxon>Vanrija</taxon>
    </lineage>
</organism>
<dbReference type="EMBL" id="JBBXJM010000005">
    <property type="protein sequence ID" value="KAL1407062.1"/>
    <property type="molecule type" value="Genomic_DNA"/>
</dbReference>
<dbReference type="Pfam" id="PF00385">
    <property type="entry name" value="Chromo"/>
    <property type="match status" value="1"/>
</dbReference>
<keyword evidence="5" id="KW-0378">Hydrolase</keyword>
<evidence type="ECO:0000256" key="7">
    <source>
        <dbReference type="ARBA" id="ARBA00023242"/>
    </source>
</evidence>
<keyword evidence="1" id="KW-0489">Methyltransferase</keyword>
<dbReference type="InterPro" id="IPR001525">
    <property type="entry name" value="C5_MeTfrase"/>
</dbReference>
<dbReference type="InterPro" id="IPR029063">
    <property type="entry name" value="SAM-dependent_MTases_sf"/>
</dbReference>